<dbReference type="SUPFAM" id="SSF81321">
    <property type="entry name" value="Family A G protein-coupled receptor-like"/>
    <property type="match status" value="1"/>
</dbReference>
<evidence type="ECO:0000256" key="1">
    <source>
        <dbReference type="ARBA" id="ARBA00004651"/>
    </source>
</evidence>
<accession>W5NP76</accession>
<keyword evidence="9 12" id="KW-0807">Transducer</keyword>
<reference evidence="16" key="1">
    <citation type="submission" date="2011-12" db="EMBL/GenBank/DDBJ databases">
        <title>The Draft Genome of Lepisosteus oculatus.</title>
        <authorList>
            <consortium name="The Broad Institute Genome Assembly &amp; Analysis Group"/>
            <consortium name="Computational R&amp;D Group"/>
            <consortium name="and Sequencing Platform"/>
            <person name="Di Palma F."/>
            <person name="Alfoldi J."/>
            <person name="Johnson J."/>
            <person name="Berlin A."/>
            <person name="Gnerre S."/>
            <person name="Jaffe D."/>
            <person name="MacCallum I."/>
            <person name="Young S."/>
            <person name="Walker B.J."/>
            <person name="Lander E.S."/>
            <person name="Lindblad-Toh K."/>
        </authorList>
    </citation>
    <scope>NUCLEOTIDE SEQUENCE [LARGE SCALE GENOMIC DNA]</scope>
</reference>
<dbReference type="GO" id="GO:0004930">
    <property type="term" value="F:G protein-coupled receptor activity"/>
    <property type="evidence" value="ECO:0000318"/>
    <property type="project" value="GO_Central"/>
</dbReference>
<dbReference type="FunFam" id="1.20.1070.10:FF:000243">
    <property type="entry name" value="G protein-coupled receptor 20"/>
    <property type="match status" value="1"/>
</dbReference>
<evidence type="ECO:0000256" key="4">
    <source>
        <dbReference type="ARBA" id="ARBA00022989"/>
    </source>
</evidence>
<feature type="transmembrane region" description="Helical" evidence="13">
    <location>
        <begin position="86"/>
        <end position="104"/>
    </location>
</feature>
<dbReference type="GeneID" id="102695868"/>
<dbReference type="AlphaFoldDB" id="W5NP76"/>
<evidence type="ECO:0000256" key="10">
    <source>
        <dbReference type="ARBA" id="ARBA00057030"/>
    </source>
</evidence>
<evidence type="ECO:0000256" key="11">
    <source>
        <dbReference type="ARBA" id="ARBA00070814"/>
    </source>
</evidence>
<dbReference type="EMBL" id="AHAT01018163">
    <property type="status" value="NOT_ANNOTATED_CDS"/>
    <property type="molecule type" value="Genomic_DNA"/>
</dbReference>
<dbReference type="PANTHER" id="PTHR24232">
    <property type="entry name" value="G-PROTEIN COUPLED RECEPTOR"/>
    <property type="match status" value="1"/>
</dbReference>
<dbReference type="InterPro" id="IPR000276">
    <property type="entry name" value="GPCR_Rhodpsn"/>
</dbReference>
<feature type="transmembrane region" description="Helical" evidence="13">
    <location>
        <begin position="124"/>
        <end position="147"/>
    </location>
</feature>
<dbReference type="CDD" id="cd15163">
    <property type="entry name" value="7tmA_GPR20"/>
    <property type="match status" value="1"/>
</dbReference>
<dbReference type="PROSITE" id="PS50262">
    <property type="entry name" value="G_PROTEIN_RECEP_F1_2"/>
    <property type="match status" value="1"/>
</dbReference>
<evidence type="ECO:0000256" key="7">
    <source>
        <dbReference type="ARBA" id="ARBA00023170"/>
    </source>
</evidence>
<dbReference type="KEGG" id="loc:102695868"/>
<dbReference type="Proteomes" id="UP000018468">
    <property type="component" value="Linkage group LG11"/>
</dbReference>
<feature type="transmembrane region" description="Helical" evidence="13">
    <location>
        <begin position="167"/>
        <end position="191"/>
    </location>
</feature>
<dbReference type="InterPro" id="IPR017452">
    <property type="entry name" value="GPCR_Rhodpsn_7TM"/>
</dbReference>
<dbReference type="OMA" id="WRQPACA"/>
<sequence length="359" mass="40489">MESFLTKDPLRVNVTTVPTANFSSHLHKEPYLHKLAHLDEGLYNDFYSLWIALVVINAVIFLVGILLNSLALYVFCFRTKPKTTSVIYTINLVITDLLVGLSLPTRIAMYYSGGECLTCSFVHIFSYFVNMYCSILFLTCICVDRYLAIVQVEASRKWRNPNCAKGICIFIWLFAIVVTYSILTTAIKYAACCLSKLLVLTVFEFFLPLVIIVIFTIRIMCALANPNLMQQSRERRMRAVQLLITVLVIFTICFTPFHVRQVLVYVYPDMPHHISLIVYHVTVTLSSLNSCMDPIVYCFVTNNFQATMRGIFRKPELGQTSGDIVSMQKSSKGSVTVTPVTHSLITANFSSPALGSSEV</sequence>
<evidence type="ECO:0000256" key="13">
    <source>
        <dbReference type="SAM" id="Phobius"/>
    </source>
</evidence>
<keyword evidence="4 13" id="KW-1133">Transmembrane helix</keyword>
<dbReference type="eggNOG" id="ENOG502QQUE">
    <property type="taxonomic scope" value="Eukaryota"/>
</dbReference>
<evidence type="ECO:0000256" key="2">
    <source>
        <dbReference type="ARBA" id="ARBA00022475"/>
    </source>
</evidence>
<dbReference type="InParanoid" id="W5NP76"/>
<keyword evidence="5 12" id="KW-0297">G-protein coupled receptor</keyword>
<dbReference type="GO" id="GO:0007186">
    <property type="term" value="P:G protein-coupled receptor signaling pathway"/>
    <property type="evidence" value="ECO:0000318"/>
    <property type="project" value="GO_Central"/>
</dbReference>
<feature type="domain" description="G-protein coupled receptors family 1 profile" evidence="14">
    <location>
        <begin position="67"/>
        <end position="297"/>
    </location>
</feature>
<reference evidence="15" key="3">
    <citation type="submission" date="2025-09" db="UniProtKB">
        <authorList>
            <consortium name="Ensembl"/>
        </authorList>
    </citation>
    <scope>IDENTIFICATION</scope>
</reference>
<dbReference type="OrthoDB" id="6069656at2759"/>
<dbReference type="PROSITE" id="PS00237">
    <property type="entry name" value="G_PROTEIN_RECEP_F1_1"/>
    <property type="match status" value="1"/>
</dbReference>
<keyword evidence="16" id="KW-1185">Reference proteome</keyword>
<dbReference type="Pfam" id="PF00001">
    <property type="entry name" value="7tm_1"/>
    <property type="match status" value="1"/>
</dbReference>
<dbReference type="RefSeq" id="XP_015212826.1">
    <property type="nucleotide sequence ID" value="XM_015357340.1"/>
</dbReference>
<evidence type="ECO:0000313" key="16">
    <source>
        <dbReference type="Proteomes" id="UP000018468"/>
    </source>
</evidence>
<dbReference type="Gene3D" id="1.20.1070.10">
    <property type="entry name" value="Rhodopsin 7-helix transmembrane proteins"/>
    <property type="match status" value="1"/>
</dbReference>
<dbReference type="Bgee" id="ENSLOCG00000018334">
    <property type="expression patterns" value="Expressed in bone element and 11 other cell types or tissues"/>
</dbReference>
<dbReference type="RefSeq" id="XP_015212823.1">
    <property type="nucleotide sequence ID" value="XM_015357337.1"/>
</dbReference>
<comment type="subcellular location">
    <subcellularLocation>
        <location evidence="1">Cell membrane</location>
        <topology evidence="1">Multi-pass membrane protein</topology>
    </subcellularLocation>
</comment>
<evidence type="ECO:0000256" key="12">
    <source>
        <dbReference type="RuleBase" id="RU000688"/>
    </source>
</evidence>
<dbReference type="RefSeq" id="XP_015212825.1">
    <property type="nucleotide sequence ID" value="XM_015357339.1"/>
</dbReference>
<keyword evidence="3 12" id="KW-0812">Transmembrane</keyword>
<dbReference type="Ensembl" id="ENSLOCT00000022476.1">
    <property type="protein sequence ID" value="ENSLOCP00000022435.1"/>
    <property type="gene ID" value="ENSLOCG00000018334.1"/>
</dbReference>
<comment type="function">
    <text evidence="10">Orphan receptor with constitutive G(i) signaling activity that activate cyclic AMP.</text>
</comment>
<feature type="transmembrane region" description="Helical" evidence="13">
    <location>
        <begin position="239"/>
        <end position="257"/>
    </location>
</feature>
<evidence type="ECO:0000256" key="5">
    <source>
        <dbReference type="ARBA" id="ARBA00023040"/>
    </source>
</evidence>
<dbReference type="STRING" id="7918.ENSLOCP00000022435"/>
<reference evidence="15" key="2">
    <citation type="submission" date="2025-08" db="UniProtKB">
        <authorList>
            <consortium name="Ensembl"/>
        </authorList>
    </citation>
    <scope>IDENTIFICATION</scope>
</reference>
<dbReference type="HOGENOM" id="CLU_009579_8_2_1"/>
<name>W5NP76_LEPOC</name>
<evidence type="ECO:0000256" key="9">
    <source>
        <dbReference type="ARBA" id="ARBA00023224"/>
    </source>
</evidence>
<dbReference type="PANTHER" id="PTHR24232:SF7">
    <property type="entry name" value="G-PROTEIN COUPLED RECEPTOR 20"/>
    <property type="match status" value="1"/>
</dbReference>
<evidence type="ECO:0000313" key="15">
    <source>
        <dbReference type="Ensembl" id="ENSLOCP00000022435.1"/>
    </source>
</evidence>
<evidence type="ECO:0000256" key="8">
    <source>
        <dbReference type="ARBA" id="ARBA00023180"/>
    </source>
</evidence>
<feature type="transmembrane region" description="Helical" evidence="13">
    <location>
        <begin position="47"/>
        <end position="74"/>
    </location>
</feature>
<evidence type="ECO:0000256" key="6">
    <source>
        <dbReference type="ARBA" id="ARBA00023136"/>
    </source>
</evidence>
<organism evidence="15 16">
    <name type="scientific">Lepisosteus oculatus</name>
    <name type="common">Spotted gar</name>
    <dbReference type="NCBI Taxonomy" id="7918"/>
    <lineage>
        <taxon>Eukaryota</taxon>
        <taxon>Metazoa</taxon>
        <taxon>Chordata</taxon>
        <taxon>Craniata</taxon>
        <taxon>Vertebrata</taxon>
        <taxon>Euteleostomi</taxon>
        <taxon>Actinopterygii</taxon>
        <taxon>Neopterygii</taxon>
        <taxon>Holostei</taxon>
        <taxon>Semionotiformes</taxon>
        <taxon>Lepisosteidae</taxon>
        <taxon>Lepisosteus</taxon>
    </lineage>
</organism>
<protein>
    <recommendedName>
        <fullName evidence="11">G-protein coupled receptor 20</fullName>
    </recommendedName>
</protein>
<dbReference type="RefSeq" id="XP_015212824.1">
    <property type="nucleotide sequence ID" value="XM_015357338.1"/>
</dbReference>
<evidence type="ECO:0000256" key="3">
    <source>
        <dbReference type="ARBA" id="ARBA00022692"/>
    </source>
</evidence>
<feature type="transmembrane region" description="Helical" evidence="13">
    <location>
        <begin position="277"/>
        <end position="300"/>
    </location>
</feature>
<comment type="similarity">
    <text evidence="12">Belongs to the G-protein coupled receptor 1 family.</text>
</comment>
<evidence type="ECO:0000259" key="14">
    <source>
        <dbReference type="PROSITE" id="PS50262"/>
    </source>
</evidence>
<keyword evidence="7 12" id="KW-0675">Receptor</keyword>
<dbReference type="PRINTS" id="PR00237">
    <property type="entry name" value="GPCRRHODOPSN"/>
</dbReference>
<proteinExistence type="inferred from homology"/>
<dbReference type="GO" id="GO:0005886">
    <property type="term" value="C:plasma membrane"/>
    <property type="evidence" value="ECO:0000318"/>
    <property type="project" value="GO_Central"/>
</dbReference>
<keyword evidence="2" id="KW-1003">Cell membrane</keyword>
<feature type="transmembrane region" description="Helical" evidence="13">
    <location>
        <begin position="197"/>
        <end position="219"/>
    </location>
</feature>
<keyword evidence="8" id="KW-0325">Glycoprotein</keyword>
<dbReference type="GeneTree" id="ENSGT01150000286998"/>
<keyword evidence="6 13" id="KW-0472">Membrane</keyword>